<proteinExistence type="predicted"/>
<reference evidence="2 3" key="1">
    <citation type="submission" date="2024-06" db="EMBL/GenBank/DDBJ databases">
        <title>A chromosome-level genome assembly of beet webworm, Loxostege sticticalis.</title>
        <authorList>
            <person name="Zhang Y."/>
        </authorList>
    </citation>
    <scope>NUCLEOTIDE SEQUENCE [LARGE SCALE GENOMIC DNA]</scope>
    <source>
        <strain evidence="2">AQ028</strain>
        <tissue evidence="2">Male pupae</tissue>
    </source>
</reference>
<protein>
    <submittedName>
        <fullName evidence="2">Uncharacterized protein</fullName>
    </submittedName>
</protein>
<organism evidence="2 3">
    <name type="scientific">Loxostege sticticalis</name>
    <name type="common">Beet webworm moth</name>
    <dbReference type="NCBI Taxonomy" id="481309"/>
    <lineage>
        <taxon>Eukaryota</taxon>
        <taxon>Metazoa</taxon>
        <taxon>Ecdysozoa</taxon>
        <taxon>Arthropoda</taxon>
        <taxon>Hexapoda</taxon>
        <taxon>Insecta</taxon>
        <taxon>Pterygota</taxon>
        <taxon>Neoptera</taxon>
        <taxon>Endopterygota</taxon>
        <taxon>Lepidoptera</taxon>
        <taxon>Glossata</taxon>
        <taxon>Ditrysia</taxon>
        <taxon>Pyraloidea</taxon>
        <taxon>Crambidae</taxon>
        <taxon>Pyraustinae</taxon>
        <taxon>Loxostege</taxon>
    </lineage>
</organism>
<dbReference type="AlphaFoldDB" id="A0ABD0TGM4"/>
<feature type="region of interest" description="Disordered" evidence="1">
    <location>
        <begin position="1"/>
        <end position="93"/>
    </location>
</feature>
<evidence type="ECO:0000256" key="1">
    <source>
        <dbReference type="SAM" id="MobiDB-lite"/>
    </source>
</evidence>
<comment type="caution">
    <text evidence="2">The sequence shown here is derived from an EMBL/GenBank/DDBJ whole genome shotgun (WGS) entry which is preliminary data.</text>
</comment>
<sequence>MRRKEPAPTHTAGRGRSLISIRTSQHQQRKLQSKSLLPRSYSSPPTHAEPDSSHISPIKGYVMRSFSTPEPKNLDYRRNSDSFYRPKTHGSRTELDSDLENFEQFEECFIDIDADQDEAMIGYSRSPEREEPKRVITSLLPGSGIQRVTIRPISANTTHTLQGAREAMKKLQKDEKGSTRLNFRPLVVKMPARHIIHSDPEPDQELGVEELQSSPQLEMEGADLDRELDNAEQHLDRGVAMATEESDADTVSTRTFPIQLCCGT</sequence>
<gene>
    <name evidence="2" type="ORF">ABMA28_014366</name>
</gene>
<name>A0ABD0TGM4_LOXSC</name>
<accession>A0ABD0TGM4</accession>
<evidence type="ECO:0000313" key="2">
    <source>
        <dbReference type="EMBL" id="KAL0842205.1"/>
    </source>
</evidence>
<dbReference type="Proteomes" id="UP001549921">
    <property type="component" value="Unassembled WGS sequence"/>
</dbReference>
<evidence type="ECO:0000313" key="3">
    <source>
        <dbReference type="Proteomes" id="UP001549921"/>
    </source>
</evidence>
<dbReference type="EMBL" id="JBEDNZ010000005">
    <property type="protein sequence ID" value="KAL0842205.1"/>
    <property type="molecule type" value="Genomic_DNA"/>
</dbReference>